<name>A0A2S6N2L1_RHOGL</name>
<organism evidence="2 3">
    <name type="scientific">Rhodopila globiformis</name>
    <name type="common">Rhodopseudomonas globiformis</name>
    <dbReference type="NCBI Taxonomy" id="1071"/>
    <lineage>
        <taxon>Bacteria</taxon>
        <taxon>Pseudomonadati</taxon>
        <taxon>Pseudomonadota</taxon>
        <taxon>Alphaproteobacteria</taxon>
        <taxon>Acetobacterales</taxon>
        <taxon>Acetobacteraceae</taxon>
        <taxon>Rhodopila</taxon>
    </lineage>
</organism>
<dbReference type="InterPro" id="IPR010466">
    <property type="entry name" value="DUF1058"/>
</dbReference>
<dbReference type="EMBL" id="NHRY01000236">
    <property type="protein sequence ID" value="PPQ28847.1"/>
    <property type="molecule type" value="Genomic_DNA"/>
</dbReference>
<evidence type="ECO:0008006" key="4">
    <source>
        <dbReference type="Google" id="ProtNLM"/>
    </source>
</evidence>
<dbReference type="Pfam" id="PF06347">
    <property type="entry name" value="SH3_4"/>
    <property type="match status" value="2"/>
</dbReference>
<evidence type="ECO:0000313" key="2">
    <source>
        <dbReference type="EMBL" id="PPQ28847.1"/>
    </source>
</evidence>
<reference evidence="2 3" key="1">
    <citation type="journal article" date="2018" name="Arch. Microbiol.">
        <title>New insights into the metabolic potential of the phototrophic purple bacterium Rhodopila globiformis DSM 161(T) from its draft genome sequence and evidence for a vanadium-dependent nitrogenase.</title>
        <authorList>
            <person name="Imhoff J.F."/>
            <person name="Rahn T."/>
            <person name="Kunzel S."/>
            <person name="Neulinger S.C."/>
        </authorList>
    </citation>
    <scope>NUCLEOTIDE SEQUENCE [LARGE SCALE GENOMIC DNA]</scope>
    <source>
        <strain evidence="2 3">DSM 161</strain>
    </source>
</reference>
<keyword evidence="3" id="KW-1185">Reference proteome</keyword>
<accession>A0A2S6N2L1</accession>
<dbReference type="AlphaFoldDB" id="A0A2S6N2L1"/>
<dbReference type="OrthoDB" id="9810773at2"/>
<comment type="caution">
    <text evidence="2">The sequence shown here is derived from an EMBL/GenBank/DDBJ whole genome shotgun (WGS) entry which is preliminary data.</text>
</comment>
<protein>
    <recommendedName>
        <fullName evidence="4">SH3b domain-containing protein</fullName>
    </recommendedName>
</protein>
<dbReference type="Gene3D" id="2.30.30.40">
    <property type="entry name" value="SH3 Domains"/>
    <property type="match status" value="1"/>
</dbReference>
<keyword evidence="1" id="KW-0732">Signal</keyword>
<feature type="chain" id="PRO_5017950530" description="SH3b domain-containing protein" evidence="1">
    <location>
        <begin position="24"/>
        <end position="178"/>
    </location>
</feature>
<dbReference type="Proteomes" id="UP000239724">
    <property type="component" value="Unassembled WGS sequence"/>
</dbReference>
<dbReference type="RefSeq" id="WP_104521156.1">
    <property type="nucleotide sequence ID" value="NZ_NHRY01000236.1"/>
</dbReference>
<evidence type="ECO:0000256" key="1">
    <source>
        <dbReference type="SAM" id="SignalP"/>
    </source>
</evidence>
<evidence type="ECO:0000313" key="3">
    <source>
        <dbReference type="Proteomes" id="UP000239724"/>
    </source>
</evidence>
<gene>
    <name evidence="2" type="ORF">CCS01_22965</name>
</gene>
<sequence length="178" mass="19609">MRWVATILCLLAGLILPHGAALAVNSGNALPTRNRGIITGLPLPRFVSLRSSVVNVRRGPGQRYPIDWVYHRRGLPVQIIWEFETWRQVRMRDGTTGWIHQALLSGQRSFVVSAPEAVLRDQPNPGGQVVARLRQGVIGRLRRCRAASAWCQVATHGFSGFVRRAAIWGSFPGEAVGG</sequence>
<proteinExistence type="predicted"/>
<feature type="signal peptide" evidence="1">
    <location>
        <begin position="1"/>
        <end position="23"/>
    </location>
</feature>